<reference evidence="1" key="4">
    <citation type="submission" date="2019-03" db="UniProtKB">
        <authorList>
            <consortium name="EnsemblPlants"/>
        </authorList>
    </citation>
    <scope>IDENTIFICATION</scope>
</reference>
<reference evidence="2" key="2">
    <citation type="journal article" date="2017" name="Nat. Plants">
        <title>The Aegilops tauschii genome reveals multiple impacts of transposons.</title>
        <authorList>
            <person name="Zhao G."/>
            <person name="Zou C."/>
            <person name="Li K."/>
            <person name="Wang K."/>
            <person name="Li T."/>
            <person name="Gao L."/>
            <person name="Zhang X."/>
            <person name="Wang H."/>
            <person name="Yang Z."/>
            <person name="Liu X."/>
            <person name="Jiang W."/>
            <person name="Mao L."/>
            <person name="Kong X."/>
            <person name="Jiao Y."/>
            <person name="Jia J."/>
        </authorList>
    </citation>
    <scope>NUCLEOTIDE SEQUENCE [LARGE SCALE GENOMIC DNA]</scope>
    <source>
        <strain evidence="2">cv. AL8/78</strain>
    </source>
</reference>
<reference evidence="2" key="1">
    <citation type="journal article" date="2014" name="Science">
        <title>Ancient hybridizations among the ancestral genomes of bread wheat.</title>
        <authorList>
            <consortium name="International Wheat Genome Sequencing Consortium,"/>
            <person name="Marcussen T."/>
            <person name="Sandve S.R."/>
            <person name="Heier L."/>
            <person name="Spannagl M."/>
            <person name="Pfeifer M."/>
            <person name="Jakobsen K.S."/>
            <person name="Wulff B.B."/>
            <person name="Steuernagel B."/>
            <person name="Mayer K.F."/>
            <person name="Olsen O.A."/>
        </authorList>
    </citation>
    <scope>NUCLEOTIDE SEQUENCE [LARGE SCALE GENOMIC DNA]</scope>
    <source>
        <strain evidence="2">cv. AL8/78</strain>
    </source>
</reference>
<accession>A0A453ITS2</accession>
<proteinExistence type="predicted"/>
<evidence type="ECO:0000313" key="2">
    <source>
        <dbReference type="Proteomes" id="UP000015105"/>
    </source>
</evidence>
<reference evidence="1" key="3">
    <citation type="journal article" date="2017" name="Nature">
        <title>Genome sequence of the progenitor of the wheat D genome Aegilops tauschii.</title>
        <authorList>
            <person name="Luo M.C."/>
            <person name="Gu Y.Q."/>
            <person name="Puiu D."/>
            <person name="Wang H."/>
            <person name="Twardziok S.O."/>
            <person name="Deal K.R."/>
            <person name="Huo N."/>
            <person name="Zhu T."/>
            <person name="Wang L."/>
            <person name="Wang Y."/>
            <person name="McGuire P.E."/>
            <person name="Liu S."/>
            <person name="Long H."/>
            <person name="Ramasamy R.K."/>
            <person name="Rodriguez J.C."/>
            <person name="Van S.L."/>
            <person name="Yuan L."/>
            <person name="Wang Z."/>
            <person name="Xia Z."/>
            <person name="Xiao L."/>
            <person name="Anderson O.D."/>
            <person name="Ouyang S."/>
            <person name="Liang Y."/>
            <person name="Zimin A.V."/>
            <person name="Pertea G."/>
            <person name="Qi P."/>
            <person name="Bennetzen J.L."/>
            <person name="Dai X."/>
            <person name="Dawson M.W."/>
            <person name="Muller H.G."/>
            <person name="Kugler K."/>
            <person name="Rivarola-Duarte L."/>
            <person name="Spannagl M."/>
            <person name="Mayer K.F.X."/>
            <person name="Lu F.H."/>
            <person name="Bevan M.W."/>
            <person name="Leroy P."/>
            <person name="Li P."/>
            <person name="You F.M."/>
            <person name="Sun Q."/>
            <person name="Liu Z."/>
            <person name="Lyons E."/>
            <person name="Wicker T."/>
            <person name="Salzberg S.L."/>
            <person name="Devos K.M."/>
            <person name="Dvorak J."/>
        </authorList>
    </citation>
    <scope>NUCLEOTIDE SEQUENCE [LARGE SCALE GENOMIC DNA]</scope>
    <source>
        <strain evidence="1">cv. AL8/78</strain>
    </source>
</reference>
<reference evidence="1" key="5">
    <citation type="journal article" date="2021" name="G3 (Bethesda)">
        <title>Aegilops tauschii genome assembly Aet v5.0 features greater sequence contiguity and improved annotation.</title>
        <authorList>
            <person name="Wang L."/>
            <person name="Zhu T."/>
            <person name="Rodriguez J.C."/>
            <person name="Deal K.R."/>
            <person name="Dubcovsky J."/>
            <person name="McGuire P.E."/>
            <person name="Lux T."/>
            <person name="Spannagl M."/>
            <person name="Mayer K.F.X."/>
            <person name="Baldrich P."/>
            <person name="Meyers B.C."/>
            <person name="Huo N."/>
            <person name="Gu Y.Q."/>
            <person name="Zhou H."/>
            <person name="Devos K.M."/>
            <person name="Bennetzen J.L."/>
            <person name="Unver T."/>
            <person name="Budak H."/>
            <person name="Gulick P.J."/>
            <person name="Galiba G."/>
            <person name="Kalapos B."/>
            <person name="Nelson D.R."/>
            <person name="Li P."/>
            <person name="You F.M."/>
            <person name="Luo M.C."/>
            <person name="Dvorak J."/>
        </authorList>
    </citation>
    <scope>NUCLEOTIDE SEQUENCE [LARGE SCALE GENOMIC DNA]</scope>
    <source>
        <strain evidence="1">cv. AL8/78</strain>
    </source>
</reference>
<organism evidence="1 2">
    <name type="scientific">Aegilops tauschii subsp. strangulata</name>
    <name type="common">Goatgrass</name>
    <dbReference type="NCBI Taxonomy" id="200361"/>
    <lineage>
        <taxon>Eukaryota</taxon>
        <taxon>Viridiplantae</taxon>
        <taxon>Streptophyta</taxon>
        <taxon>Embryophyta</taxon>
        <taxon>Tracheophyta</taxon>
        <taxon>Spermatophyta</taxon>
        <taxon>Magnoliopsida</taxon>
        <taxon>Liliopsida</taxon>
        <taxon>Poales</taxon>
        <taxon>Poaceae</taxon>
        <taxon>BOP clade</taxon>
        <taxon>Pooideae</taxon>
        <taxon>Triticodae</taxon>
        <taxon>Triticeae</taxon>
        <taxon>Triticinae</taxon>
        <taxon>Aegilops</taxon>
    </lineage>
</organism>
<dbReference type="Proteomes" id="UP000015105">
    <property type="component" value="Chromosome 4D"/>
</dbReference>
<dbReference type="Gramene" id="AET4Gv20673000.21">
    <property type="protein sequence ID" value="AET4Gv20673000.21"/>
    <property type="gene ID" value="AET4Gv20673000"/>
</dbReference>
<dbReference type="EnsemblPlants" id="AET4Gv20673000.21">
    <property type="protein sequence ID" value="AET4Gv20673000.21"/>
    <property type="gene ID" value="AET4Gv20673000"/>
</dbReference>
<sequence>YMYSEEEFQMQLAMALSASNSDCAGDRDRDQIRDAKLMSLGGGDRFAAGRDDGHTADSLSRRYWVRLHSSHRRIPFELSWNAEPRSSLMR</sequence>
<dbReference type="AlphaFoldDB" id="A0A453ITS2"/>
<name>A0A453ITS2_AEGTS</name>
<protein>
    <submittedName>
        <fullName evidence="1">Uncharacterized protein</fullName>
    </submittedName>
</protein>
<evidence type="ECO:0000313" key="1">
    <source>
        <dbReference type="EnsemblPlants" id="AET4Gv20673000.21"/>
    </source>
</evidence>
<keyword evidence="2" id="KW-1185">Reference proteome</keyword>